<dbReference type="GO" id="GO:0005654">
    <property type="term" value="C:nucleoplasm"/>
    <property type="evidence" value="ECO:0007669"/>
    <property type="project" value="TreeGrafter"/>
</dbReference>
<reference evidence="16" key="1">
    <citation type="submission" date="2017-08" db="EMBL/GenBank/DDBJ databases">
        <title>Assembly of the North American Bullfrog Genome.</title>
        <authorList>
            <person name="Warren R.L."/>
            <person name="Vandervalk B.P."/>
            <person name="Kucuk E."/>
            <person name="Birol I."/>
            <person name="Helbing C."/>
            <person name="Pandoh P."/>
            <person name="Behsaz B."/>
            <person name="Mohamadi H."/>
            <person name="Chu J."/>
            <person name="Jackman S."/>
            <person name="Hammond S.A."/>
            <person name="Veldhoen N."/>
            <person name="Kirk H."/>
            <person name="Zhao Y."/>
            <person name="Coope R."/>
            <person name="Pleasance S."/>
            <person name="Moore R."/>
            <person name="Holt R."/>
        </authorList>
    </citation>
    <scope>NUCLEOTIDE SEQUENCE</scope>
    <source>
        <strain evidence="16">Bruno</strain>
        <tissue evidence="16">Liver</tissue>
    </source>
</reference>
<name>A0A2G9SMQ0_AQUCT</name>
<evidence type="ECO:0000256" key="6">
    <source>
        <dbReference type="ARBA" id="ARBA00022771"/>
    </source>
</evidence>
<comment type="function">
    <text evidence="1">May be involved in transcriptional regulation.</text>
</comment>
<feature type="transmembrane region" description="Helical" evidence="14">
    <location>
        <begin position="473"/>
        <end position="495"/>
    </location>
</feature>
<keyword evidence="10" id="KW-0804">Transcription</keyword>
<keyword evidence="14" id="KW-1133">Transmembrane helix</keyword>
<dbReference type="FunFam" id="3.30.160.60:FF:002343">
    <property type="entry name" value="Zinc finger protein 33A"/>
    <property type="match status" value="1"/>
</dbReference>
<feature type="region of interest" description="Disordered" evidence="13">
    <location>
        <begin position="275"/>
        <end position="302"/>
    </location>
</feature>
<proteinExistence type="inferred from homology"/>
<evidence type="ECO:0000256" key="12">
    <source>
        <dbReference type="PROSITE-ProRule" id="PRU00042"/>
    </source>
</evidence>
<dbReference type="GO" id="GO:0008270">
    <property type="term" value="F:zinc ion binding"/>
    <property type="evidence" value="ECO:0007669"/>
    <property type="project" value="UniProtKB-KW"/>
</dbReference>
<dbReference type="PROSITE" id="PS50157">
    <property type="entry name" value="ZINC_FINGER_C2H2_2"/>
    <property type="match status" value="5"/>
</dbReference>
<keyword evidence="6 12" id="KW-0863">Zinc-finger</keyword>
<evidence type="ECO:0000256" key="8">
    <source>
        <dbReference type="ARBA" id="ARBA00023015"/>
    </source>
</evidence>
<evidence type="ECO:0000259" key="15">
    <source>
        <dbReference type="PROSITE" id="PS50157"/>
    </source>
</evidence>
<keyword evidence="14" id="KW-0812">Transmembrane</keyword>
<dbReference type="EMBL" id="KV923200">
    <property type="protein sequence ID" value="PIO40661.1"/>
    <property type="molecule type" value="Genomic_DNA"/>
</dbReference>
<dbReference type="PANTHER" id="PTHR24399:SF70">
    <property type="entry name" value="C2H2-TYPE DOMAIN-CONTAINING PROTEIN"/>
    <property type="match status" value="1"/>
</dbReference>
<gene>
    <name evidence="16" type="ORF">AB205_0027610</name>
</gene>
<feature type="domain" description="C2H2-type" evidence="15">
    <location>
        <begin position="418"/>
        <end position="445"/>
    </location>
</feature>
<evidence type="ECO:0000313" key="16">
    <source>
        <dbReference type="EMBL" id="PIO40661.1"/>
    </source>
</evidence>
<dbReference type="GO" id="GO:0000978">
    <property type="term" value="F:RNA polymerase II cis-regulatory region sequence-specific DNA binding"/>
    <property type="evidence" value="ECO:0007669"/>
    <property type="project" value="TreeGrafter"/>
</dbReference>
<keyword evidence="8" id="KW-0805">Transcription regulation</keyword>
<feature type="domain" description="C2H2-type" evidence="15">
    <location>
        <begin position="446"/>
        <end position="473"/>
    </location>
</feature>
<protein>
    <recommendedName>
        <fullName evidence="15">C2H2-type domain-containing protein</fullName>
    </recommendedName>
</protein>
<dbReference type="OrthoDB" id="6910977at2759"/>
<evidence type="ECO:0000256" key="14">
    <source>
        <dbReference type="SAM" id="Phobius"/>
    </source>
</evidence>
<comment type="similarity">
    <text evidence="3">Belongs to the krueppel C2H2-type zinc-finger protein family.</text>
</comment>
<evidence type="ECO:0000256" key="13">
    <source>
        <dbReference type="SAM" id="MobiDB-lite"/>
    </source>
</evidence>
<feature type="domain" description="C2H2-type" evidence="15">
    <location>
        <begin position="343"/>
        <end position="370"/>
    </location>
</feature>
<evidence type="ECO:0000256" key="2">
    <source>
        <dbReference type="ARBA" id="ARBA00004123"/>
    </source>
</evidence>
<dbReference type="FunFam" id="3.30.160.60:FF:000936">
    <property type="entry name" value="Zinc finger protein 577"/>
    <property type="match status" value="1"/>
</dbReference>
<dbReference type="SMART" id="SM00355">
    <property type="entry name" value="ZnF_C2H2"/>
    <property type="match status" value="5"/>
</dbReference>
<evidence type="ECO:0000256" key="4">
    <source>
        <dbReference type="ARBA" id="ARBA00022723"/>
    </source>
</evidence>
<feature type="domain" description="C2H2-type" evidence="15">
    <location>
        <begin position="315"/>
        <end position="342"/>
    </location>
</feature>
<dbReference type="Gene3D" id="3.30.160.60">
    <property type="entry name" value="Classic Zinc Finger"/>
    <property type="match status" value="5"/>
</dbReference>
<evidence type="ECO:0000256" key="7">
    <source>
        <dbReference type="ARBA" id="ARBA00022833"/>
    </source>
</evidence>
<dbReference type="PANTHER" id="PTHR24399">
    <property type="entry name" value="ZINC FINGER AND BTB DOMAIN-CONTAINING"/>
    <property type="match status" value="1"/>
</dbReference>
<evidence type="ECO:0000256" key="11">
    <source>
        <dbReference type="ARBA" id="ARBA00023242"/>
    </source>
</evidence>
<accession>A0A2G9SMQ0</accession>
<dbReference type="SUPFAM" id="SSF57667">
    <property type="entry name" value="beta-beta-alpha zinc fingers"/>
    <property type="match status" value="3"/>
</dbReference>
<keyword evidence="7" id="KW-0862">Zinc</keyword>
<dbReference type="FunFam" id="3.30.160.60:FF:002063">
    <property type="entry name" value="RB associated KRAB zinc finger"/>
    <property type="match status" value="1"/>
</dbReference>
<organism evidence="16">
    <name type="scientific">Aquarana catesbeiana</name>
    <name type="common">American bullfrog</name>
    <name type="synonym">Rana catesbeiana</name>
    <dbReference type="NCBI Taxonomy" id="8400"/>
    <lineage>
        <taxon>Eukaryota</taxon>
        <taxon>Metazoa</taxon>
        <taxon>Chordata</taxon>
        <taxon>Craniata</taxon>
        <taxon>Vertebrata</taxon>
        <taxon>Euteleostomi</taxon>
        <taxon>Amphibia</taxon>
        <taxon>Batrachia</taxon>
        <taxon>Anura</taxon>
        <taxon>Neobatrachia</taxon>
        <taxon>Ranoidea</taxon>
        <taxon>Ranidae</taxon>
        <taxon>Aquarana</taxon>
    </lineage>
</organism>
<feature type="domain" description="C2H2-type" evidence="15">
    <location>
        <begin position="390"/>
        <end position="417"/>
    </location>
</feature>
<keyword evidence="14" id="KW-0472">Membrane</keyword>
<keyword evidence="9" id="KW-0238">DNA-binding</keyword>
<keyword evidence="5" id="KW-0677">Repeat</keyword>
<feature type="compositionally biased region" description="Basic and acidic residues" evidence="13">
    <location>
        <begin position="164"/>
        <end position="174"/>
    </location>
</feature>
<evidence type="ECO:0000256" key="9">
    <source>
        <dbReference type="ARBA" id="ARBA00023125"/>
    </source>
</evidence>
<dbReference type="PROSITE" id="PS00028">
    <property type="entry name" value="ZINC_FINGER_C2H2_1"/>
    <property type="match status" value="5"/>
</dbReference>
<feature type="region of interest" description="Disordered" evidence="13">
    <location>
        <begin position="1"/>
        <end position="194"/>
    </location>
</feature>
<evidence type="ECO:0000256" key="10">
    <source>
        <dbReference type="ARBA" id="ARBA00023163"/>
    </source>
</evidence>
<comment type="subcellular location">
    <subcellularLocation>
        <location evidence="2">Nucleus</location>
    </subcellularLocation>
</comment>
<keyword evidence="4" id="KW-0479">Metal-binding</keyword>
<dbReference type="InterPro" id="IPR013087">
    <property type="entry name" value="Znf_C2H2_type"/>
</dbReference>
<feature type="compositionally biased region" description="Polar residues" evidence="13">
    <location>
        <begin position="21"/>
        <end position="45"/>
    </location>
</feature>
<dbReference type="FunFam" id="3.30.160.60:FF:000060">
    <property type="entry name" value="zinc finger protein 436"/>
    <property type="match status" value="1"/>
</dbReference>
<evidence type="ECO:0000256" key="3">
    <source>
        <dbReference type="ARBA" id="ARBA00006991"/>
    </source>
</evidence>
<dbReference type="Pfam" id="PF00096">
    <property type="entry name" value="zf-C2H2"/>
    <property type="match status" value="5"/>
</dbReference>
<dbReference type="InterPro" id="IPR036236">
    <property type="entry name" value="Znf_C2H2_sf"/>
</dbReference>
<evidence type="ECO:0000256" key="1">
    <source>
        <dbReference type="ARBA" id="ARBA00003767"/>
    </source>
</evidence>
<evidence type="ECO:0000256" key="5">
    <source>
        <dbReference type="ARBA" id="ARBA00022737"/>
    </source>
</evidence>
<feature type="compositionally biased region" description="Basic and acidic residues" evidence="13">
    <location>
        <begin position="76"/>
        <end position="92"/>
    </location>
</feature>
<sequence length="511" mass="58506">MPQSSQVTSPRDHLGPPDPIPSSSQEDTCNSFQSEYKFDGSSNGNPPERCPRPLYSRDSTQVDVKEEIKEEDDEDGVMKESEIPIGHTDRYQDTMVESSSYRNPPQRCPLYSRESTQEGHTIPHHQQIQSGDPDDNSMIIVKEEYKDQDEDYGVMEFPEGPKYLYKDVKKEPPNSRKPTKRCPRPLYSRDSTQGADLINMKVEVKAEEEERYVRDDQQSMEEDGVTGTFIEEDTPTEISTVHGRRIKKTSEDCLTLSPDCKVEDEDITQYSPGEGFFTRNAQPLPHSVDGPSYSSHSEEPQTVRNDAVLPTEKRYSCPECGKSFHFKSGLRVHLRCHSGERPYSCTQCGKRFRFNSSLHVHMRSHSSEQSYPCTECGKQHQVFHTGKMPFSCPDCGQSYPMKSELVRHQICHTGQKPYSCPQCGKCFSRKSYLSVHQRSHTGEKPYSCAECGKCYSRKSELNTHQRTHTDYRILFLTSLSLSLCCVASMLTMFWWKCVDVTLQIDWDNHIS</sequence>
<dbReference type="AlphaFoldDB" id="A0A2G9SMQ0"/>
<dbReference type="GO" id="GO:0001227">
    <property type="term" value="F:DNA-binding transcription repressor activity, RNA polymerase II-specific"/>
    <property type="evidence" value="ECO:0007669"/>
    <property type="project" value="TreeGrafter"/>
</dbReference>
<dbReference type="FunFam" id="3.30.160.60:FF:000100">
    <property type="entry name" value="Zinc finger 45-like"/>
    <property type="match status" value="1"/>
</dbReference>
<keyword evidence="11" id="KW-0539">Nucleus</keyword>